<accession>A0A9Q1BA30</accession>
<keyword evidence="3" id="KW-1185">Reference proteome</keyword>
<dbReference type="EMBL" id="JAIZAY010000095">
    <property type="protein sequence ID" value="KAJ8019070.1"/>
    <property type="molecule type" value="Genomic_DNA"/>
</dbReference>
<comment type="caution">
    <text evidence="2">The sequence shown here is derived from an EMBL/GenBank/DDBJ whole genome shotgun (WGS) entry which is preliminary data.</text>
</comment>
<gene>
    <name evidence="2" type="ORF">HOLleu_42577</name>
</gene>
<organism evidence="2 3">
    <name type="scientific">Holothuria leucospilota</name>
    <name type="common">Black long sea cucumber</name>
    <name type="synonym">Mertensiothuria leucospilota</name>
    <dbReference type="NCBI Taxonomy" id="206669"/>
    <lineage>
        <taxon>Eukaryota</taxon>
        <taxon>Metazoa</taxon>
        <taxon>Echinodermata</taxon>
        <taxon>Eleutherozoa</taxon>
        <taxon>Echinozoa</taxon>
        <taxon>Holothuroidea</taxon>
        <taxon>Aspidochirotacea</taxon>
        <taxon>Aspidochirotida</taxon>
        <taxon>Holothuriidae</taxon>
        <taxon>Holothuria</taxon>
    </lineage>
</organism>
<proteinExistence type="predicted"/>
<sequence length="94" mass="10757">MAGVWERHIRTVRSILNSMLENLGTQLNDESLRTFMHEVSSIINSRPLTTDTLNDPMSSEPLTPNHSITMKSKVLLSPPGNFESSDVYSRKRWR</sequence>
<protein>
    <submittedName>
        <fullName evidence="2">Uncharacterized protein</fullName>
    </submittedName>
</protein>
<dbReference type="OrthoDB" id="8046937at2759"/>
<dbReference type="Proteomes" id="UP001152320">
    <property type="component" value="Unassembled WGS sequence"/>
</dbReference>
<evidence type="ECO:0000313" key="2">
    <source>
        <dbReference type="EMBL" id="KAJ8019070.1"/>
    </source>
</evidence>
<dbReference type="PANTHER" id="PTHR47331">
    <property type="entry name" value="PHD-TYPE DOMAIN-CONTAINING PROTEIN"/>
    <property type="match status" value="1"/>
</dbReference>
<feature type="region of interest" description="Disordered" evidence="1">
    <location>
        <begin position="47"/>
        <end position="66"/>
    </location>
</feature>
<name>A0A9Q1BA30_HOLLE</name>
<evidence type="ECO:0000313" key="3">
    <source>
        <dbReference type="Proteomes" id="UP001152320"/>
    </source>
</evidence>
<dbReference type="PANTHER" id="PTHR47331:SF5">
    <property type="entry name" value="RIBONUCLEASE H"/>
    <property type="match status" value="1"/>
</dbReference>
<reference evidence="2" key="1">
    <citation type="submission" date="2021-10" db="EMBL/GenBank/DDBJ databases">
        <title>Tropical sea cucumber genome reveals ecological adaptation and Cuvierian tubules defense mechanism.</title>
        <authorList>
            <person name="Chen T."/>
        </authorList>
    </citation>
    <scope>NUCLEOTIDE SEQUENCE</scope>
    <source>
        <strain evidence="2">Nanhai2018</strain>
        <tissue evidence="2">Muscle</tissue>
    </source>
</reference>
<evidence type="ECO:0000256" key="1">
    <source>
        <dbReference type="SAM" id="MobiDB-lite"/>
    </source>
</evidence>
<feature type="region of interest" description="Disordered" evidence="1">
    <location>
        <begin position="71"/>
        <end position="94"/>
    </location>
</feature>
<dbReference type="AlphaFoldDB" id="A0A9Q1BA30"/>